<dbReference type="Proteomes" id="UP001187192">
    <property type="component" value="Unassembled WGS sequence"/>
</dbReference>
<keyword evidence="6" id="KW-1185">Reference proteome</keyword>
<evidence type="ECO:0000313" key="5">
    <source>
        <dbReference type="EMBL" id="GMN27541.1"/>
    </source>
</evidence>
<accession>A0AA87ZI70</accession>
<dbReference type="AlphaFoldDB" id="A0AA87ZI70"/>
<feature type="domain" description="Glycoside hydrolase family 19 catalytic" evidence="4">
    <location>
        <begin position="4"/>
        <end position="79"/>
    </location>
</feature>
<dbReference type="Gene3D" id="1.10.530.10">
    <property type="match status" value="1"/>
</dbReference>
<reference evidence="5" key="1">
    <citation type="submission" date="2023-07" db="EMBL/GenBank/DDBJ databases">
        <title>draft genome sequence of fig (Ficus carica).</title>
        <authorList>
            <person name="Takahashi T."/>
            <person name="Nishimura K."/>
        </authorList>
    </citation>
    <scope>NUCLEOTIDE SEQUENCE</scope>
</reference>
<comment type="caution">
    <text evidence="5">The sequence shown here is derived from an EMBL/GenBank/DDBJ whole genome shotgun (WGS) entry which is preliminary data.</text>
</comment>
<evidence type="ECO:0000256" key="2">
    <source>
        <dbReference type="ARBA" id="ARBA00022821"/>
    </source>
</evidence>
<dbReference type="GO" id="GO:0006032">
    <property type="term" value="P:chitin catabolic process"/>
    <property type="evidence" value="ECO:0007669"/>
    <property type="project" value="InterPro"/>
</dbReference>
<dbReference type="GO" id="GO:0006952">
    <property type="term" value="P:defense response"/>
    <property type="evidence" value="ECO:0007669"/>
    <property type="project" value="UniProtKB-KW"/>
</dbReference>
<gene>
    <name evidence="5" type="ORF">TIFTF001_041049</name>
</gene>
<dbReference type="EMBL" id="BTGU01001676">
    <property type="protein sequence ID" value="GMN27541.1"/>
    <property type="molecule type" value="Genomic_DNA"/>
</dbReference>
<dbReference type="GO" id="GO:0016998">
    <property type="term" value="P:cell wall macromolecule catabolic process"/>
    <property type="evidence" value="ECO:0007669"/>
    <property type="project" value="InterPro"/>
</dbReference>
<dbReference type="SUPFAM" id="SSF53955">
    <property type="entry name" value="Lysozyme-like"/>
    <property type="match status" value="1"/>
</dbReference>
<name>A0AA87ZI70_FICCA</name>
<dbReference type="InterPro" id="IPR000726">
    <property type="entry name" value="Glyco_hydro_19_cat"/>
</dbReference>
<dbReference type="GO" id="GO:0008061">
    <property type="term" value="F:chitin binding"/>
    <property type="evidence" value="ECO:0007669"/>
    <property type="project" value="UniProtKB-KW"/>
</dbReference>
<keyword evidence="3" id="KW-1015">Disulfide bond</keyword>
<evidence type="ECO:0000256" key="1">
    <source>
        <dbReference type="ARBA" id="ARBA00022669"/>
    </source>
</evidence>
<dbReference type="Pfam" id="PF00182">
    <property type="entry name" value="Glyco_hydro_19"/>
    <property type="match status" value="1"/>
</dbReference>
<evidence type="ECO:0000256" key="3">
    <source>
        <dbReference type="ARBA" id="ARBA00023157"/>
    </source>
</evidence>
<organism evidence="5 6">
    <name type="scientific">Ficus carica</name>
    <name type="common">Common fig</name>
    <dbReference type="NCBI Taxonomy" id="3494"/>
    <lineage>
        <taxon>Eukaryota</taxon>
        <taxon>Viridiplantae</taxon>
        <taxon>Streptophyta</taxon>
        <taxon>Embryophyta</taxon>
        <taxon>Tracheophyta</taxon>
        <taxon>Spermatophyta</taxon>
        <taxon>Magnoliopsida</taxon>
        <taxon>eudicotyledons</taxon>
        <taxon>Gunneridae</taxon>
        <taxon>Pentapetalae</taxon>
        <taxon>rosids</taxon>
        <taxon>fabids</taxon>
        <taxon>Rosales</taxon>
        <taxon>Moraceae</taxon>
        <taxon>Ficeae</taxon>
        <taxon>Ficus</taxon>
    </lineage>
</organism>
<proteinExistence type="predicted"/>
<evidence type="ECO:0000313" key="6">
    <source>
        <dbReference type="Proteomes" id="UP001187192"/>
    </source>
</evidence>
<dbReference type="GO" id="GO:0004568">
    <property type="term" value="F:chitinase activity"/>
    <property type="evidence" value="ECO:0007669"/>
    <property type="project" value="InterPro"/>
</dbReference>
<sequence length="104" mass="11665">MTSHTDPVPSCHSVMVGTWIPTEKDKKAGRLPGYGVTINILFPYECEQEQESYHVLSSINFYNRSTSILEVSPGENVHCRNQQPFPATNPNNLGNVLKMPIYKA</sequence>
<dbReference type="InterPro" id="IPR023346">
    <property type="entry name" value="Lysozyme-like_dom_sf"/>
</dbReference>
<keyword evidence="2" id="KW-0611">Plant defense</keyword>
<dbReference type="PANTHER" id="PTHR22595:SF79">
    <property type="entry name" value="CHITINASE 12"/>
    <property type="match status" value="1"/>
</dbReference>
<evidence type="ECO:0000259" key="4">
    <source>
        <dbReference type="Pfam" id="PF00182"/>
    </source>
</evidence>
<dbReference type="PANTHER" id="PTHR22595">
    <property type="entry name" value="CHITINASE-RELATED"/>
    <property type="match status" value="1"/>
</dbReference>
<keyword evidence="1" id="KW-0147">Chitin-binding</keyword>
<protein>
    <recommendedName>
        <fullName evidence="4">Glycoside hydrolase family 19 catalytic domain-containing protein</fullName>
    </recommendedName>
</protein>